<gene>
    <name evidence="1" type="ORF">SPELUC_LOCUS2827</name>
</gene>
<protein>
    <submittedName>
        <fullName evidence="1">3173_t:CDS:1</fullName>
    </submittedName>
</protein>
<feature type="non-terminal residue" evidence="1">
    <location>
        <position position="69"/>
    </location>
</feature>
<sequence length="69" mass="8015">MTNTTETKIKKVNIHLEMKIEQCIKTNENLKKNHLIKKSLQEAKTSKRKQNKKNKEIEGDVSVAPNKIK</sequence>
<evidence type="ECO:0000313" key="2">
    <source>
        <dbReference type="Proteomes" id="UP000789366"/>
    </source>
</evidence>
<reference evidence="1" key="1">
    <citation type="submission" date="2021-06" db="EMBL/GenBank/DDBJ databases">
        <authorList>
            <person name="Kallberg Y."/>
            <person name="Tangrot J."/>
            <person name="Rosling A."/>
        </authorList>
    </citation>
    <scope>NUCLEOTIDE SEQUENCE</scope>
    <source>
        <strain evidence="1">28 12/20/2015</strain>
    </source>
</reference>
<dbReference type="Proteomes" id="UP000789366">
    <property type="component" value="Unassembled WGS sequence"/>
</dbReference>
<keyword evidence="2" id="KW-1185">Reference proteome</keyword>
<dbReference type="EMBL" id="CAJVPW010002011">
    <property type="protein sequence ID" value="CAG8497024.1"/>
    <property type="molecule type" value="Genomic_DNA"/>
</dbReference>
<proteinExistence type="predicted"/>
<organism evidence="1 2">
    <name type="scientific">Cetraspora pellucida</name>
    <dbReference type="NCBI Taxonomy" id="1433469"/>
    <lineage>
        <taxon>Eukaryota</taxon>
        <taxon>Fungi</taxon>
        <taxon>Fungi incertae sedis</taxon>
        <taxon>Mucoromycota</taxon>
        <taxon>Glomeromycotina</taxon>
        <taxon>Glomeromycetes</taxon>
        <taxon>Diversisporales</taxon>
        <taxon>Gigasporaceae</taxon>
        <taxon>Cetraspora</taxon>
    </lineage>
</organism>
<accession>A0ACA9KW72</accession>
<evidence type="ECO:0000313" key="1">
    <source>
        <dbReference type="EMBL" id="CAG8497024.1"/>
    </source>
</evidence>
<name>A0ACA9KW72_9GLOM</name>
<comment type="caution">
    <text evidence="1">The sequence shown here is derived from an EMBL/GenBank/DDBJ whole genome shotgun (WGS) entry which is preliminary data.</text>
</comment>